<dbReference type="Pfam" id="PF17963">
    <property type="entry name" value="Big_9"/>
    <property type="match status" value="4"/>
</dbReference>
<dbReference type="RefSeq" id="WP_252914862.1">
    <property type="nucleotide sequence ID" value="NZ_JAAAML010000001.1"/>
</dbReference>
<feature type="compositionally biased region" description="Low complexity" evidence="5">
    <location>
        <begin position="1734"/>
        <end position="1747"/>
    </location>
</feature>
<feature type="compositionally biased region" description="Low complexity" evidence="5">
    <location>
        <begin position="979"/>
        <end position="990"/>
    </location>
</feature>
<feature type="compositionally biased region" description="Low complexity" evidence="5">
    <location>
        <begin position="1663"/>
        <end position="1678"/>
    </location>
</feature>
<dbReference type="InterPro" id="IPR018511">
    <property type="entry name" value="Hemolysin-typ_Ca-bd_CS"/>
</dbReference>
<keyword evidence="4" id="KW-1015">Disulfide bond</keyword>
<reference evidence="8 9" key="1">
    <citation type="submission" date="2020-01" db="EMBL/GenBank/DDBJ databases">
        <title>Genomes of bacteria type strains.</title>
        <authorList>
            <person name="Chen J."/>
            <person name="Zhu S."/>
            <person name="Yang J."/>
        </authorList>
    </citation>
    <scope>NUCLEOTIDE SEQUENCE [LARGE SCALE GENOMIC DNA]</scope>
    <source>
        <strain evidence="8 9">DSM 16655</strain>
    </source>
</reference>
<dbReference type="InterPro" id="IPR013320">
    <property type="entry name" value="ConA-like_dom_sf"/>
</dbReference>
<feature type="compositionally biased region" description="Polar residues" evidence="5">
    <location>
        <begin position="1446"/>
        <end position="1457"/>
    </location>
</feature>
<feature type="region of interest" description="Disordered" evidence="5">
    <location>
        <begin position="810"/>
        <end position="1912"/>
    </location>
</feature>
<dbReference type="InterPro" id="IPR016187">
    <property type="entry name" value="CTDL_fold"/>
</dbReference>
<protein>
    <submittedName>
        <fullName evidence="8">Tandem-95 repeat protein</fullName>
    </submittedName>
</protein>
<comment type="caution">
    <text evidence="8">The sequence shown here is derived from an EMBL/GenBank/DDBJ whole genome shotgun (WGS) entry which is preliminary data.</text>
</comment>
<dbReference type="Pfam" id="PF17803">
    <property type="entry name" value="Cadherin_4"/>
    <property type="match status" value="1"/>
</dbReference>
<feature type="compositionally biased region" description="Low complexity" evidence="5">
    <location>
        <begin position="1762"/>
        <end position="1786"/>
    </location>
</feature>
<sequence>MSDENNILANGGFEATTADEATNSVDHGTWYTADAIEGWSATEGSIEIQSRSFGPTDATGILSSGAVLELDSHDYRSNCWFGRRDNADSTVAQSFTLDTDGTFELGFSYAARATTKTSDFSVSILDASGAVVFFQEFSGHEGNLEVAWQRFTQDLELSAGDYTLAFSSAEYADRDTIGALIDNVSFIDTGPKAQSDAYALDLGVSEILNVEATVGTDTRDVTVLDEDFSGERHLTRLETIADSDLVGKNGAAFSNSRADGVLLFNTVDVSMLDTGTLSFTIETDGKNRSGFEAADSRYGDYVRVEISVDGGEFMLLDMFEVRQEDLGLRGDQQTFVGSLTGQTFTSQSSALSYALPVGATSVQLRFITELSSSDEIIKFDDVLIQGEESFETGYATGLLSNDTDGNGEALEIISAEGTGLFSYADEDVTVLDENFDNAGRHLDDLDTVEESNLRGRNGVAQATSRGDGELEFAEVDIAGLGGETFSFSLNADALGCNRFESYGWARDFVKVEARFDDGSYQTIDTFDVEWRTGQQIFVGRNSGQEVAVSDGFVNLSYDLSALAGDAATAQIRLIAEVSSSGEIFEVDDVSLVGTRSVRSGAGIATITLESGAIVTIKSDGSFSYNANGKFAYLAEDEATSDSFSYTVQDASGNTDTATVTINLVGTNEGVVIVSADTVAGVTELADGDGAVLSDTGTIVFSDVDLIDVHTVTVTQETAYDSLLGDVAARGALTAVVSDPSTGDGTGAVTWTFQVDNSAIEDLGENRTVTQAYTVTIDDQQGSAVTRTIVVTITGVGVGSLVFGDDDTAIDTGDGDNSVTTGSGDDSVTVGDGDNTIDAGDGTNTVAAGGGSNTITTGTGNDTVTAGDGGNTVDAGEGDNAVTTGSGNDSVTVGDGDNTIDAGDGTNTVAAGGGSNTITTGTGDDTVTAGDGGNTVDVGQGDNAVTTGSGDDSVTVGDGDNIVDAGDGTNTVQAGDGSNDVTTGSGDDSVTVGGGDNTIDAGDGTNTVSAGDGSNTITTGTGDDTVTAGDGGNTVDAGQGDNAVTTGAGDDSVTVGDGDNTVDAGDGTNTVQAGDGNNDVTTGSGDDSVTVGGGDNTVDAGDGTNTVAAGDGTNDVTTGSGDDSVTVGDGDNTVDAGNGTNTVAAGGGSNTITTGTGDDTVTAGDGENTVDAGEGDNSVTTGSGDDSVTVGDGDNTIDAGDGANTVAAGDGNNDVTTGSGDDSVNVGDGDNTVDAGDGTNTVAAGGGSNTITTGTGNDTVTAGDGGNTVDAGDGDNAVTTGSGDDSVTVGAGDNTVDAGDGTNTVAAGGGSNTITTGTGDDTVTAGDGGNTVDAGEGDNAVTTGSGDDSVTVGDGENTVDAGDGTNTVAAGGGSNTITTGTGDDGVTVGDGTNTVDAGDGANTVQAGDGNNDVTTGSGDDSVTVGDGDNTVDAGDGTNTVAAGGGSNTITTGAGNDTVTAGDGNNDVTTGSGDDSVTVGDGDNTVDAGDGTNTVQAGDGNNDVTTGSGDDSVTVGDGDNTVDAGDGTNTVAAGGGSNTITTGTGNDTVTAGDGGNMVDAGEGDNSVTTGSGDDSVTVGDGANTVDAGDGANTVQAGDGNNDVTTGTGDDSVTVGDGDNTVDAGDGTNTVAAGGGSNTITTGTGNDTVTAGDGGNMVDAGEGDNSVTTGSGDDSVTVGDGANTVDAGDGANTVLAGDGNNDVTTGSGDDSVTVGDGDNTVDAGDGANTVAAGGGSNTITTGTGNDTVTAGDGGNAVDAGEGDNSVTTGSGDDSVTVGDGTNTVDAGDGANTVLAGDGNNDVTTGSGDDSVTVGDGDNTVDAGDGTNTVQAGDGNNDVTTGSGDDSVTVGDGDNTVDAGDGTNTVAAGGGSNTITTGTGNDTVTAGDGGNTVDAGDGDNSVTTGSGDDTIVTGSGDDILDGGAGFDTLTGGGGTDTFVISDTAGGPDLITDFSTGTDADILDLSALLPGQTVTAGNMTDFMQMRIVGGDTIVSIDPTGSGDPANFVDVAILAGSTGEITVTFDGVTLLLTENSAVEILTADASGDVVEDAAGEFPGLETTGTIAFTDADFSDSHQAAVTAVPAVALGAFLLTPVVEAEGAPGGSIGWTYTLDNDAAQVLAEGQVITEIYTVTVSDDNDPASSVTQDITVTITGTNDIPWITSAAGANEGAVTEAGNEDNGTIVAGTPSATGTLTFSDVDAIVADTASWSIAPNATNTTALGSMSIDAATGLWTYEIHNADPAIETLAEGQVETETFTATVTDEFGASVTQVVTVTIAGTNDGPVAQDDAVVPNVLAAASVLDFDESASASYYYDYTTGNYVYTYEEFQVSPNGADYSTYIDTYSYGAGSSGSVYAYGDGTNYLGGLIERIDGADFGISSLDVSSYYNYGSQVTFVGYNDGVEVGSLTVFIDPHYETPYGGTNGHVTFGGDFASIDQLAFIPGSGDYIFLDNLSVASRATENFAVDIDVLGNDADPDAGAELSVASVDPASALGAAISINTDGTVRYDSIGAVGVDALSEGESATDSFSYTVTDEFGATDTATVTVELTGQNDAPVIATSSATGLLDVVAVGSTSQYNGAAPDGIAVLAGLGGGVFVTTDTYSSALGYTYYSSYNGSQSGYEYNYTMALGDINNDGALDIIIGGNGYLGDNYTGSGDALSVFLNNGAGRFVAAGTLSNGSAAVDLYSGSQSESTSDVELADINGDGNIDIIVAGQGSNDEYSSGTGDGLSLLLGNGDGTFQTPSTFSISPNAPSGADSEYGNDVELADLNGDGVLDVVVAGGSNYYYGGSNGGIAVLLGDGLGGLETAVNYASNIFQETGLDENNATLALGDVDNDGFVDILVGGGAGGAGAAPTSLSLLRGNGDGSFQAAVNFSSGLGYTYLGSPGSIYYGTVYDRTNDVKLADLDNDGNLDIIAVATGQNSTTSVGTGHGLSILLGNGDGTFETPNTYAIGISSYTYPNEVQVADLDGDGILDVVAAESSTGLVFFAGNGDGTFAEGRAISDPFNQGVRDFALVNLTDVVAAEVGENAAGAGATDPGTVEIGVEFADPDANDTHTYSMNTGATNGSVVNNGDGTFTYSTNNSYEWLAEGQVAIDTFKVTVTDNHSASDTATVAVTITGTNDAPVITTAVGGNAGAVTEAGNQDNGAIVAGTPSATGTLSFSDVDSIVTDNASWSIAPDATNATALGSMSIDPATGLWTYAIDNADPTVQALVEGQVETETFTATVTDEFGATATQTVTVTINGTNDAPVAVADFANGDDLSGYVQNPDNGHYYKFFAGGLSWQDASAAAAAEGGYLATITAPEESAFALSLDSKPLFAWLGGNDTATEGQWLWVEGPEAGTPIVYQPWDAGEPNDGFTGEDFLIMYVDSGNLGNWNDLSSNPNPDVGFLVEIDTRPLARGSVATNDSDVDLGAGAALSYALVAPVAGLTLGANGAYAFDPADAAYGYLAEGEVLEVVAGYAVTDEFGATAQSTLTITLTGTNQAPVAVIDTNATDALVEQGFGIAGDDIAAGNLLANDTDIDALDVLAVTNVDSGTGETGSNMTVDPSFTQLVTGRYGLLVISADGTWEYTLNNLDADTEALGDGDTGIETFTYTISDGNGGTDTSTLTLEIAGSGDNVAPVANDDDLAVTEDTPATLDLLANDTDGNNAPVVTQTLSVVSINGQAATVGAVIATDHGSITIGADGAVNYTPDADFNGADSFTYIASDGLEESAEATVTLDVAAVNDAPEITLPSAGSISFTGGSPVGDSVSVPGLTLGSAYTLEAWVRNDAPSLSIHSTTIMEFSNDNPYLGLTPAGHLYLWNSGASSSTPLPRGEWVHVAATVDAGVSKLYVNGAHVATGTAPSSSGTGLGIGHNNNDTGWVGLIDEVRVWTVARTEAEIVAAKDIQLTGNEAGLEGYWTFNEGSGGTTADLTGNGHTGALTNAAAFDADGFAGSVANFATVEDNTVLITGVTISDVDAGAGDVLAILSVVHGSVAFGDLTGITVTAGANDSATVTVQGTVAAINTTLAALNYSPDADYNGNDILSLQVSDLGNTGSGGAMVDTVEIPIMIMPVNDGPVAVADALAATEDTAVTYTAAQLLGNDTDVDNQAGDLAIASVTSGTGGTAVLNASGTVTFTPDADFNGAADFTYTVTDGDLESASATATVIVAAVNDGPAILGGTSAGAILVNDTGALDSAVTWGQGQTHYANQTFYAGDVITFDITGVVQSGVTFQLYDSNDQALDASFRVAPGEHQVYSYTVTEELSGIRYRADAAGVGGNPGWVIDASVVSGGLDVDEDASGSFTGLVISDVDAGSDPIAVTLEVGNGDLAFTGGTSGLTFTDSDGSDGTLAFTGSQADINAALGSLDYTGEQDFAGQDILTITADDQGNTGSGGALSASTEVVIDVAAVNDAPEILGAASVGATTVNDIQAYNVPNSPGNGGFNSSYSGLPGNQSDGRSISGFAAGDQVTFTVSGANYFFVLRDGSGTALAPFDGLYSNQVPGGSFTSTYTVTGGADTTLSWYLGANNQTGGNPSYTVTASAVPVGLEVDEDGSAVFSGVSIADIDADGGIMDVTMSVGNGTLDLLSSTGLTVTEADGSDGMLAFSGSLSDINAALAALQYTGNADFNGTDALSITVSDNGNTGSGGALSVTKSVAINVAPVNDAPVAVADELSGTEDTVITFTAAELLGNDTDVDNPAGDLSIASVTSGTGGTAVLNLDGTVTFTPDADFNGVADFTYTTSDGDLESAPATATVNVAAVNDAPVIPTEALLYQVENPSFSGGVPSYTTNAAADLTGAIERVQYRMEVEGINGTLYYAEVSFDAWPGLTAADLAVPTTANGIVIQRDVTNLTVESNYPGVVNGSGFEGRLEIWPYDYSRNAAPGFAGDGATYDVSDTHTGNSSYGSFQIHNLSAPAPQTVFAWNNHNGTPDIGFGNNPGADPDWTFAGSPNLDESTWSLQISVAVGLESAETAENDAGALLASFDVSDIDTATGLTFKVLNASDEVDTRFEVVAASGTTNGEPGTYELRLNSGESLDHETDPTIGLKVEVNDHGLVNNLTTLPVTVTVSDVNDAPVAVDDTFAPLAETLVTFDPGSWQNIPDGYGGLNWSSDTSPNGSTPDFYFGQYGGRTSGYSGNVGANSTFESPDGSEFDLNSLNLRKFGLEQTLEYQTNYAATEVEVSGYRDGVEVYSGVAVSLNFTGTDVALNFENIDAFKISVTGFGAVAGHGLFELDNISYSKGLSISEDAAHTFTAADLVGNDTDADGDTLSVSAVSATSVNGAAITLKGDGTVSYDPTASVALQALGEGDSTTDTFIYTVSDGNGGMDTGTATMTVTGTNDAAILSGDVTGAVTEDAVSTTVSGNLDSSDIDNADDAFQEVAAGAATANQYGTYAVNAAGLWTYTLDNANPAVDALTNGHTLTDSFTVLSEDGTAQTVDITINGNTGAAALVSGPPLVVAYIDYDGVAGYDPAADTLIARVIDTNQDGFTGAGDELQFGFYPLNYSASAVGTFSGANQTITSAYGGAGVSGLHIQTQEGGAYYLLDRGDMEQFSSPNFIFRDAIPEQGTGSNQLSLNASAGDPASPNQNASQPSVEFIGVGNQAFLEINFATANDAVITGDVSGAVIEDAALTTVSGDLNAADANNTADAFRVITAGAMTVNSYGTYAVDAAGVWTYTLDNANPAVGALNNGQTLSDSFIVYTEDGTAQTVDIVIDGANDVLVVGSGGDDILIGNDLDNVVNGGAGNDMLTGGLGDDTFVFILGDGVDTVTDFDDGLDLVDVSSFGFVSVDDLIFTQDGTDAVITGLGDGQEIRLDNTLVADLGNDDFNFL</sequence>
<dbReference type="SUPFAM" id="SSF51120">
    <property type="entry name" value="beta-Roll"/>
    <property type="match status" value="6"/>
</dbReference>
<feature type="compositionally biased region" description="Low complexity" evidence="5">
    <location>
        <begin position="1501"/>
        <end position="1549"/>
    </location>
</feature>
<comment type="subcellular location">
    <subcellularLocation>
        <location evidence="1">Secreted</location>
    </subcellularLocation>
</comment>
<feature type="compositionally biased region" description="Low complexity" evidence="5">
    <location>
        <begin position="1595"/>
        <end position="1648"/>
    </location>
</feature>
<feature type="compositionally biased region" description="Polar residues" evidence="5">
    <location>
        <begin position="880"/>
        <end position="890"/>
    </location>
</feature>
<feature type="compositionally biased region" description="Low complexity" evidence="5">
    <location>
        <begin position="1177"/>
        <end position="1193"/>
    </location>
</feature>
<accession>A0ABT1CMV1</accession>
<feature type="domain" description="Cadherin" evidence="7">
    <location>
        <begin position="4959"/>
        <end position="5058"/>
    </location>
</feature>
<evidence type="ECO:0000256" key="2">
    <source>
        <dbReference type="ARBA" id="ARBA00022525"/>
    </source>
</evidence>
<gene>
    <name evidence="8" type="ORF">GTW23_05035</name>
</gene>
<dbReference type="InterPro" id="IPR034007">
    <property type="entry name" value="CTLD_bac"/>
</dbReference>
<feature type="compositionally biased region" description="Low complexity" evidence="5">
    <location>
        <begin position="1834"/>
        <end position="1890"/>
    </location>
</feature>
<dbReference type="NCBIfam" id="NF012211">
    <property type="entry name" value="tand_rpt_95"/>
    <property type="match status" value="5"/>
</dbReference>
<dbReference type="SUPFAM" id="SSF69318">
    <property type="entry name" value="Integrin alpha N-terminal domain"/>
    <property type="match status" value="2"/>
</dbReference>
<dbReference type="Pfam" id="PF00353">
    <property type="entry name" value="HemolysinCabind"/>
    <property type="match status" value="28"/>
</dbReference>
<dbReference type="Gene3D" id="3.10.100.10">
    <property type="entry name" value="Mannose-Binding Protein A, subunit A"/>
    <property type="match status" value="1"/>
</dbReference>
<dbReference type="InterPro" id="IPR002126">
    <property type="entry name" value="Cadherin-like_dom"/>
</dbReference>
<proteinExistence type="predicted"/>
<dbReference type="SMART" id="SM00560">
    <property type="entry name" value="LamGL"/>
    <property type="match status" value="1"/>
</dbReference>
<dbReference type="SUPFAM" id="SSF49899">
    <property type="entry name" value="Concanavalin A-like lectins/glucanases"/>
    <property type="match status" value="1"/>
</dbReference>
<feature type="compositionally biased region" description="Low complexity" evidence="5">
    <location>
        <begin position="1078"/>
        <end position="1105"/>
    </location>
</feature>
<keyword evidence="2" id="KW-0964">Secreted</keyword>
<dbReference type="SMART" id="SM00034">
    <property type="entry name" value="CLECT"/>
    <property type="match status" value="1"/>
</dbReference>
<evidence type="ECO:0000256" key="4">
    <source>
        <dbReference type="ARBA" id="ARBA00023157"/>
    </source>
</evidence>
<feature type="compositionally biased region" description="Low complexity" evidence="5">
    <location>
        <begin position="852"/>
        <end position="873"/>
    </location>
</feature>
<dbReference type="Proteomes" id="UP001320715">
    <property type="component" value="Unassembled WGS sequence"/>
</dbReference>
<dbReference type="InterPro" id="IPR013783">
    <property type="entry name" value="Ig-like_fold"/>
</dbReference>
<dbReference type="Gene3D" id="2.60.40.60">
    <property type="entry name" value="Cadherins"/>
    <property type="match status" value="1"/>
</dbReference>
<dbReference type="Gene3D" id="2.60.40.10">
    <property type="entry name" value="Immunoglobulins"/>
    <property type="match status" value="4"/>
</dbReference>
<dbReference type="InterPro" id="IPR006558">
    <property type="entry name" value="LamG-like"/>
</dbReference>
<dbReference type="Gene3D" id="2.160.20.160">
    <property type="match status" value="4"/>
</dbReference>
<evidence type="ECO:0000313" key="9">
    <source>
        <dbReference type="Proteomes" id="UP001320715"/>
    </source>
</evidence>
<dbReference type="Gene3D" id="2.150.10.10">
    <property type="entry name" value="Serralysin-like metalloprotease, C-terminal"/>
    <property type="match status" value="2"/>
</dbReference>
<dbReference type="EMBL" id="JAAAML010000001">
    <property type="protein sequence ID" value="MCO6407532.1"/>
    <property type="molecule type" value="Genomic_DNA"/>
</dbReference>
<keyword evidence="3" id="KW-0732">Signal</keyword>
<dbReference type="PROSITE" id="PS50268">
    <property type="entry name" value="CADHERIN_2"/>
    <property type="match status" value="2"/>
</dbReference>
<feature type="compositionally biased region" description="Low complexity" evidence="5">
    <location>
        <begin position="1699"/>
        <end position="1725"/>
    </location>
</feature>
<feature type="domain" description="C-type lectin" evidence="6">
    <location>
        <begin position="3266"/>
        <end position="3375"/>
    </location>
</feature>
<feature type="compositionally biased region" description="Low complexity" evidence="5">
    <location>
        <begin position="1465"/>
        <end position="1492"/>
    </location>
</feature>
<evidence type="ECO:0000256" key="5">
    <source>
        <dbReference type="SAM" id="MobiDB-lite"/>
    </source>
</evidence>
<feature type="compositionally biased region" description="Low complexity" evidence="5">
    <location>
        <begin position="1010"/>
        <end position="1035"/>
    </location>
</feature>
<dbReference type="InterPro" id="IPR028994">
    <property type="entry name" value="Integrin_alpha_N"/>
</dbReference>
<feature type="compositionally biased region" description="Low complexity" evidence="5">
    <location>
        <begin position="1311"/>
        <end position="1332"/>
    </location>
</feature>
<dbReference type="CDD" id="cd11304">
    <property type="entry name" value="Cadherin_repeat"/>
    <property type="match status" value="1"/>
</dbReference>
<dbReference type="NCBIfam" id="TIGR01965">
    <property type="entry name" value="VCBS_repeat"/>
    <property type="match status" value="11"/>
</dbReference>
<feature type="compositionally biased region" description="Low complexity" evidence="5">
    <location>
        <begin position="1114"/>
        <end position="1165"/>
    </location>
</feature>
<feature type="compositionally biased region" description="Low complexity" evidence="5">
    <location>
        <begin position="915"/>
        <end position="959"/>
    </location>
</feature>
<dbReference type="InterPro" id="IPR050557">
    <property type="entry name" value="RTX_toxin/Mannuronan_C5-epim"/>
</dbReference>
<keyword evidence="9" id="KW-1185">Reference proteome</keyword>
<feature type="compositionally biased region" description="Low complexity" evidence="5">
    <location>
        <begin position="1340"/>
        <end position="1354"/>
    </location>
</feature>
<dbReference type="InterPro" id="IPR040853">
    <property type="entry name" value="RapA2_cadherin-like"/>
</dbReference>
<dbReference type="InterPro" id="IPR041690">
    <property type="entry name" value="Cadherin_5"/>
</dbReference>
<dbReference type="PANTHER" id="PTHR38340">
    <property type="entry name" value="S-LAYER PROTEIN"/>
    <property type="match status" value="1"/>
</dbReference>
<feature type="region of interest" description="Disordered" evidence="5">
    <location>
        <begin position="5551"/>
        <end position="5573"/>
    </location>
</feature>
<dbReference type="SUPFAM" id="SSF56436">
    <property type="entry name" value="C-type lectin-like"/>
    <property type="match status" value="1"/>
</dbReference>
<evidence type="ECO:0000256" key="1">
    <source>
        <dbReference type="ARBA" id="ARBA00004613"/>
    </source>
</evidence>
<dbReference type="Pfam" id="PF17892">
    <property type="entry name" value="Cadherin_5"/>
    <property type="match status" value="3"/>
</dbReference>
<feature type="compositionally biased region" description="Low complexity" evidence="5">
    <location>
        <begin position="810"/>
        <end position="833"/>
    </location>
</feature>
<dbReference type="InterPro" id="IPR010221">
    <property type="entry name" value="VCBS_dom"/>
</dbReference>
<dbReference type="Gene3D" id="2.60.120.200">
    <property type="match status" value="1"/>
</dbReference>
<name>A0ABT1CMV1_9HYPH</name>
<feature type="compositionally biased region" description="Low complexity" evidence="5">
    <location>
        <begin position="1374"/>
        <end position="1400"/>
    </location>
</feature>
<dbReference type="CDD" id="cd03603">
    <property type="entry name" value="CLECT_VCBS"/>
    <property type="match status" value="1"/>
</dbReference>
<feature type="domain" description="Cadherin" evidence="7">
    <location>
        <begin position="3014"/>
        <end position="3123"/>
    </location>
</feature>
<dbReference type="Gene3D" id="2.60.40.3440">
    <property type="match status" value="3"/>
</dbReference>
<evidence type="ECO:0000256" key="3">
    <source>
        <dbReference type="ARBA" id="ARBA00022729"/>
    </source>
</evidence>
<evidence type="ECO:0000313" key="8">
    <source>
        <dbReference type="EMBL" id="MCO6407532.1"/>
    </source>
</evidence>
<evidence type="ECO:0000259" key="6">
    <source>
        <dbReference type="PROSITE" id="PS50041"/>
    </source>
</evidence>
<dbReference type="InterPro" id="IPR011049">
    <property type="entry name" value="Serralysin-like_metalloprot_C"/>
</dbReference>
<dbReference type="InterPro" id="IPR001304">
    <property type="entry name" value="C-type_lectin-like"/>
</dbReference>
<feature type="compositionally biased region" description="Low complexity" evidence="5">
    <location>
        <begin position="1216"/>
        <end position="1269"/>
    </location>
</feature>
<dbReference type="PROSITE" id="PS00330">
    <property type="entry name" value="HEMOLYSIN_CALCIUM"/>
    <property type="match status" value="2"/>
</dbReference>
<feature type="compositionally biased region" description="Low complexity" evidence="5">
    <location>
        <begin position="1798"/>
        <end position="1825"/>
    </location>
</feature>
<feature type="compositionally biased region" description="Low complexity" evidence="5">
    <location>
        <begin position="1411"/>
        <end position="1438"/>
    </location>
</feature>
<organism evidence="8 9">
    <name type="scientific">Hoeflea alexandrii</name>
    <dbReference type="NCBI Taxonomy" id="288436"/>
    <lineage>
        <taxon>Bacteria</taxon>
        <taxon>Pseudomonadati</taxon>
        <taxon>Pseudomonadota</taxon>
        <taxon>Alphaproteobacteria</taxon>
        <taxon>Hyphomicrobiales</taxon>
        <taxon>Rhizobiaceae</taxon>
        <taxon>Hoeflea</taxon>
    </lineage>
</organism>
<dbReference type="PANTHER" id="PTHR38340:SF1">
    <property type="entry name" value="S-LAYER PROTEIN"/>
    <property type="match status" value="1"/>
</dbReference>
<evidence type="ECO:0000259" key="7">
    <source>
        <dbReference type="PROSITE" id="PS50268"/>
    </source>
</evidence>
<dbReference type="PROSITE" id="PS50041">
    <property type="entry name" value="C_TYPE_LECTIN_2"/>
    <property type="match status" value="1"/>
</dbReference>
<dbReference type="InterPro" id="IPR016186">
    <property type="entry name" value="C-type_lectin-like/link_sf"/>
</dbReference>
<dbReference type="InterPro" id="IPR001343">
    <property type="entry name" value="Hemolysn_Ca-bd"/>
</dbReference>
<feature type="compositionally biased region" description="Low complexity" evidence="5">
    <location>
        <begin position="1564"/>
        <end position="1579"/>
    </location>
</feature>